<reference evidence="2" key="1">
    <citation type="journal article" date="2016" name="Nature">
        <title>The genome of the seagrass Zostera marina reveals angiosperm adaptation to the sea.</title>
        <authorList>
            <person name="Olsen J.L."/>
            <person name="Rouze P."/>
            <person name="Verhelst B."/>
            <person name="Lin Y.-C."/>
            <person name="Bayer T."/>
            <person name="Collen J."/>
            <person name="Dattolo E."/>
            <person name="De Paoli E."/>
            <person name="Dittami S."/>
            <person name="Maumus F."/>
            <person name="Michel G."/>
            <person name="Kersting A."/>
            <person name="Lauritano C."/>
            <person name="Lohaus R."/>
            <person name="Toepel M."/>
            <person name="Tonon T."/>
            <person name="Vanneste K."/>
            <person name="Amirebrahimi M."/>
            <person name="Brakel J."/>
            <person name="Bostroem C."/>
            <person name="Chovatia M."/>
            <person name="Grimwood J."/>
            <person name="Jenkins J.W."/>
            <person name="Jueterbock A."/>
            <person name="Mraz A."/>
            <person name="Stam W.T."/>
            <person name="Tice H."/>
            <person name="Bornberg-Bauer E."/>
            <person name="Green P.J."/>
            <person name="Pearson G.A."/>
            <person name="Procaccini G."/>
            <person name="Duarte C.M."/>
            <person name="Schmutz J."/>
            <person name="Reusch T.B.H."/>
            <person name="Van de Peer Y."/>
        </authorList>
    </citation>
    <scope>NUCLEOTIDE SEQUENCE [LARGE SCALE GENOMIC DNA]</scope>
    <source>
        <strain evidence="2">cv. Finnish</strain>
    </source>
</reference>
<dbReference type="OrthoDB" id="1001388at2759"/>
<proteinExistence type="predicted"/>
<dbReference type="AlphaFoldDB" id="A0A0K9PE62"/>
<comment type="caution">
    <text evidence="1">The sequence shown here is derived from an EMBL/GenBank/DDBJ whole genome shotgun (WGS) entry which is preliminary data.</text>
</comment>
<dbReference type="Proteomes" id="UP000036987">
    <property type="component" value="Unassembled WGS sequence"/>
</dbReference>
<dbReference type="EMBL" id="LFYR01000973">
    <property type="protein sequence ID" value="KMZ66532.1"/>
    <property type="molecule type" value="Genomic_DNA"/>
</dbReference>
<evidence type="ECO:0000313" key="1">
    <source>
        <dbReference type="EMBL" id="KMZ66532.1"/>
    </source>
</evidence>
<keyword evidence="2" id="KW-1185">Reference proteome</keyword>
<dbReference type="InterPro" id="IPR036691">
    <property type="entry name" value="Endo/exonu/phosph_ase_sf"/>
</dbReference>
<gene>
    <name evidence="1" type="ORF">ZOSMA_297G00090</name>
</gene>
<dbReference type="Gene3D" id="3.60.10.10">
    <property type="entry name" value="Endonuclease/exonuclease/phosphatase"/>
    <property type="match status" value="1"/>
</dbReference>
<sequence>MVDRREVWDGIDRLSATYSDFPWFVLGDFNEIRKISERISVSRPQWARIEEFNNCVLSSKLMEGEHMGPEFTFCNDRIGRGRVVSRLDRVLCSHRVLELWPQMATKNLGFGTSDHRALHVVLSATQSKGRAPFRFTNSWVDRPDFRDIVEEETWVTLIMVILCTDL</sequence>
<dbReference type="PANTHER" id="PTHR33710:SF71">
    <property type="entry name" value="ENDONUCLEASE_EXONUCLEASE_PHOSPHATASE DOMAIN-CONTAINING PROTEIN"/>
    <property type="match status" value="1"/>
</dbReference>
<evidence type="ECO:0000313" key="2">
    <source>
        <dbReference type="Proteomes" id="UP000036987"/>
    </source>
</evidence>
<evidence type="ECO:0008006" key="3">
    <source>
        <dbReference type="Google" id="ProtNLM"/>
    </source>
</evidence>
<organism evidence="1 2">
    <name type="scientific">Zostera marina</name>
    <name type="common">Eelgrass</name>
    <dbReference type="NCBI Taxonomy" id="29655"/>
    <lineage>
        <taxon>Eukaryota</taxon>
        <taxon>Viridiplantae</taxon>
        <taxon>Streptophyta</taxon>
        <taxon>Embryophyta</taxon>
        <taxon>Tracheophyta</taxon>
        <taxon>Spermatophyta</taxon>
        <taxon>Magnoliopsida</taxon>
        <taxon>Liliopsida</taxon>
        <taxon>Zosteraceae</taxon>
        <taxon>Zostera</taxon>
    </lineage>
</organism>
<protein>
    <recommendedName>
        <fullName evidence="3">Endonuclease/exonuclease/phosphatase domain-containing protein</fullName>
    </recommendedName>
</protein>
<dbReference type="STRING" id="29655.A0A0K9PE62"/>
<name>A0A0K9PE62_ZOSMR</name>
<accession>A0A0K9PE62</accession>
<dbReference type="PANTHER" id="PTHR33710">
    <property type="entry name" value="BNAC02G09200D PROTEIN"/>
    <property type="match status" value="1"/>
</dbReference>
<dbReference type="SUPFAM" id="SSF56219">
    <property type="entry name" value="DNase I-like"/>
    <property type="match status" value="1"/>
</dbReference>